<evidence type="ECO:0000313" key="2">
    <source>
        <dbReference type="EMBL" id="SEJ70476.1"/>
    </source>
</evidence>
<dbReference type="InterPro" id="IPR052159">
    <property type="entry name" value="Competence_DNA_uptake"/>
</dbReference>
<dbReference type="SMART" id="SM00849">
    <property type="entry name" value="Lactamase_B"/>
    <property type="match status" value="1"/>
</dbReference>
<dbReference type="Proteomes" id="UP000199662">
    <property type="component" value="Unassembled WGS sequence"/>
</dbReference>
<sequence>MVSIMFFLKNKIQVCSVFIILSLFLFTGCSTKTLQQGQLQNQESQNVTIKMLDIGQGDSVLIRTSEQVIMIDTGDVDERERLLSLLKKEGITTIDKLIITHPHSDHIGGAYILFKQFNVKAVYDNGQTTNTKTYQTYLKWIKDKNIAYKQVLAGDQLDFGGGVSFRIFSPTAQMIKADGDLNADSIVGKLIYGDFSMLFTGDSEAETEKGLLKTYGKELKSTILKVPHHGSKTSSNRNYLQAVAPEAGLVSLGAGNDYGHPHQVTLNKYNALNIKLYRTDQDGSITVTSDGKTYNIQKEK</sequence>
<dbReference type="Pfam" id="PF00753">
    <property type="entry name" value="Lactamase_B"/>
    <property type="match status" value="1"/>
</dbReference>
<dbReference type="SUPFAM" id="SSF56281">
    <property type="entry name" value="Metallo-hydrolase/oxidoreductase"/>
    <property type="match status" value="1"/>
</dbReference>
<dbReference type="InterPro" id="IPR001279">
    <property type="entry name" value="Metallo-B-lactamas"/>
</dbReference>
<dbReference type="PANTHER" id="PTHR30619">
    <property type="entry name" value="DNA INTERNALIZATION/COMPETENCE PROTEIN COMEC/REC2"/>
    <property type="match status" value="1"/>
</dbReference>
<protein>
    <submittedName>
        <fullName evidence="2">Competence protein ComEC</fullName>
    </submittedName>
</protein>
<dbReference type="InterPro" id="IPR035681">
    <property type="entry name" value="ComA-like_MBL"/>
</dbReference>
<gene>
    <name evidence="2" type="ORF">SAMN05660742_11458</name>
</gene>
<evidence type="ECO:0000313" key="3">
    <source>
        <dbReference type="Proteomes" id="UP000199662"/>
    </source>
</evidence>
<keyword evidence="3" id="KW-1185">Reference proteome</keyword>
<name>A0A1H7AZW0_9FIRM</name>
<dbReference type="Gene3D" id="3.60.15.10">
    <property type="entry name" value="Ribonuclease Z/Hydroxyacylglutathione hydrolase-like"/>
    <property type="match status" value="1"/>
</dbReference>
<proteinExistence type="predicted"/>
<evidence type="ECO:0000259" key="1">
    <source>
        <dbReference type="SMART" id="SM00849"/>
    </source>
</evidence>
<feature type="domain" description="Metallo-beta-lactamase" evidence="1">
    <location>
        <begin position="56"/>
        <end position="254"/>
    </location>
</feature>
<dbReference type="InterPro" id="IPR036866">
    <property type="entry name" value="RibonucZ/Hydroxyglut_hydro"/>
</dbReference>
<reference evidence="2 3" key="1">
    <citation type="submission" date="2016-10" db="EMBL/GenBank/DDBJ databases">
        <authorList>
            <person name="de Groot N.N."/>
        </authorList>
    </citation>
    <scope>NUCLEOTIDE SEQUENCE [LARGE SCALE GENOMIC DNA]</scope>
    <source>
        <strain evidence="2 3">DSM 2179</strain>
    </source>
</reference>
<dbReference type="CDD" id="cd07731">
    <property type="entry name" value="ComA-like_MBL-fold"/>
    <property type="match status" value="1"/>
</dbReference>
<organism evidence="2 3">
    <name type="scientific">Propionispira arboris</name>
    <dbReference type="NCBI Taxonomy" id="84035"/>
    <lineage>
        <taxon>Bacteria</taxon>
        <taxon>Bacillati</taxon>
        <taxon>Bacillota</taxon>
        <taxon>Negativicutes</taxon>
        <taxon>Selenomonadales</taxon>
        <taxon>Selenomonadaceae</taxon>
        <taxon>Propionispira</taxon>
    </lineage>
</organism>
<accession>A0A1H7AZW0</accession>
<dbReference type="PANTHER" id="PTHR30619:SF1">
    <property type="entry name" value="RECOMBINATION PROTEIN 2"/>
    <property type="match status" value="1"/>
</dbReference>
<dbReference type="AlphaFoldDB" id="A0A1H7AZW0"/>
<dbReference type="EMBL" id="FNZK01000014">
    <property type="protein sequence ID" value="SEJ70476.1"/>
    <property type="molecule type" value="Genomic_DNA"/>
</dbReference>
<dbReference type="STRING" id="84035.SAMN05660742_11458"/>